<evidence type="ECO:0000256" key="6">
    <source>
        <dbReference type="PROSITE-ProRule" id="PRU00283"/>
    </source>
</evidence>
<evidence type="ECO:0000256" key="3">
    <source>
        <dbReference type="ARBA" id="ARBA00022840"/>
    </source>
</evidence>
<dbReference type="PANTHER" id="PTHR47968">
    <property type="entry name" value="CENTROMERE PROTEIN E"/>
    <property type="match status" value="1"/>
</dbReference>
<evidence type="ECO:0000256" key="4">
    <source>
        <dbReference type="ARBA" id="ARBA00023054"/>
    </source>
</evidence>
<dbReference type="InterPro" id="IPR019821">
    <property type="entry name" value="Kinesin_motor_CS"/>
</dbReference>
<name>A0AAW1P7V9_9CHLO</name>
<dbReference type="AlphaFoldDB" id="A0AAW1P7V9"/>
<dbReference type="PANTHER" id="PTHR47968:SF36">
    <property type="entry name" value="KINESIN HEAVY CHAIN ISOFORM X1"/>
    <property type="match status" value="1"/>
</dbReference>
<gene>
    <name evidence="11" type="ORF">WJX73_005541</name>
</gene>
<dbReference type="SMART" id="SM00129">
    <property type="entry name" value="KISc"/>
    <property type="match status" value="1"/>
</dbReference>
<evidence type="ECO:0000256" key="5">
    <source>
        <dbReference type="ARBA" id="ARBA00023175"/>
    </source>
</evidence>
<comment type="similarity">
    <text evidence="6 7">Belongs to the TRAFAC class myosin-kinesin ATPase superfamily. Kinesin family.</text>
</comment>
<evidence type="ECO:0000259" key="10">
    <source>
        <dbReference type="PROSITE" id="PS50067"/>
    </source>
</evidence>
<dbReference type="CDD" id="cd00106">
    <property type="entry name" value="KISc"/>
    <property type="match status" value="1"/>
</dbReference>
<dbReference type="PROSITE" id="PS00411">
    <property type="entry name" value="KINESIN_MOTOR_1"/>
    <property type="match status" value="1"/>
</dbReference>
<feature type="binding site" evidence="6">
    <location>
        <begin position="165"/>
        <end position="172"/>
    </location>
    <ligand>
        <name>ATP</name>
        <dbReference type="ChEBI" id="CHEBI:30616"/>
    </ligand>
</feature>
<dbReference type="InterPro" id="IPR027640">
    <property type="entry name" value="Kinesin-like_fam"/>
</dbReference>
<sequence length="854" mass="93309">MQHGRTYSGMPLLDDSPLNRADSVATTASETGRDGGHLSSLRATPPPAQQQQTFIDESSDSAEGNDSFKVVVRVRPPLSREMNKTRPFQNTVLLDATRQAVTISEDLTALAKGTSDSGLAFSTYRFKFDYVHDARSEQIEVYDRSAKGVVDNAIQGYNAAIIAYGQTGTGKTHTMEGALEGDRRGIIPRAVQDIFHTIQTDTSPHSRWLVRASYLQIYNEVISDLLKPDKINLVIHEDAKRGVYVHGLSEWVVRSPEEVYTLMQRGGEARMTGATKMNESSSRSHAVFIIIIEQSSAARLADVTPGTGSNAAQASAGGEGKGANVRVGKLNLVDLAGSERVGITGATGKRLEESKKINQSLSALGNVISALTDPKNARSHVPYRDSKLTRILEDSLGGNCKTTLVATISPALEAFGESLSTLKFANRAKNIRNSASVNEDVDQRTLLRKYERELKRLRGELQQRQAQVVDKRHLLAVEAERRQAEADKVAAITALERAAREFMRDKEDKARLEARIASLQSQLLTGGTSLETSPAVRTLLAREQQRIRSEYEQRLKDLERERESAEEDKAQVDKYRLLLSKQRDIMIQLTARLNQRDEQILKLQEELEAYDSHQQQLQDEVDVRTAELIALRKAAVEQVAASPATPRGAALQNALGPWAAGALALDPSAAATLQHGVSLDPQRHRRVTATSDSLTAHRVTLERSNSGSSQQASTPKTRESGDLSGPVRHDSFGSSKEEDDVIRASDGGGKGGGEQMRDKISRLQTLLSGHQDAQAAADARSAELDKLRQQATVSAKERAALKTILDAKMRPLVAGVVDSLMELAPEQAQDHPRILRQMGALEKLVASTVAAMSQ</sequence>
<evidence type="ECO:0000256" key="8">
    <source>
        <dbReference type="SAM" id="Coils"/>
    </source>
</evidence>
<dbReference type="GO" id="GO:0007018">
    <property type="term" value="P:microtubule-based movement"/>
    <property type="evidence" value="ECO:0007669"/>
    <property type="project" value="InterPro"/>
</dbReference>
<feature type="domain" description="Kinesin motor" evidence="10">
    <location>
        <begin position="67"/>
        <end position="431"/>
    </location>
</feature>
<keyword evidence="2 6" id="KW-0547">Nucleotide-binding</keyword>
<dbReference type="GO" id="GO:0005524">
    <property type="term" value="F:ATP binding"/>
    <property type="evidence" value="ECO:0007669"/>
    <property type="project" value="UniProtKB-UniRule"/>
</dbReference>
<dbReference type="GO" id="GO:0005874">
    <property type="term" value="C:microtubule"/>
    <property type="evidence" value="ECO:0007669"/>
    <property type="project" value="UniProtKB-KW"/>
</dbReference>
<dbReference type="InterPro" id="IPR036961">
    <property type="entry name" value="Kinesin_motor_dom_sf"/>
</dbReference>
<feature type="coiled-coil region" evidence="8">
    <location>
        <begin position="447"/>
        <end position="620"/>
    </location>
</feature>
<comment type="caution">
    <text evidence="11">The sequence shown here is derived from an EMBL/GenBank/DDBJ whole genome shotgun (WGS) entry which is preliminary data.</text>
</comment>
<evidence type="ECO:0000256" key="2">
    <source>
        <dbReference type="ARBA" id="ARBA00022741"/>
    </source>
</evidence>
<evidence type="ECO:0000256" key="7">
    <source>
        <dbReference type="RuleBase" id="RU000394"/>
    </source>
</evidence>
<dbReference type="Gene3D" id="3.40.850.10">
    <property type="entry name" value="Kinesin motor domain"/>
    <property type="match status" value="1"/>
</dbReference>
<evidence type="ECO:0000256" key="9">
    <source>
        <dbReference type="SAM" id="MobiDB-lite"/>
    </source>
</evidence>
<dbReference type="Proteomes" id="UP001465755">
    <property type="component" value="Unassembled WGS sequence"/>
</dbReference>
<feature type="compositionally biased region" description="Basic and acidic residues" evidence="9">
    <location>
        <begin position="716"/>
        <end position="731"/>
    </location>
</feature>
<dbReference type="GO" id="GO:0008017">
    <property type="term" value="F:microtubule binding"/>
    <property type="evidence" value="ECO:0007669"/>
    <property type="project" value="InterPro"/>
</dbReference>
<keyword evidence="4 8" id="KW-0175">Coiled coil</keyword>
<dbReference type="InterPro" id="IPR027417">
    <property type="entry name" value="P-loop_NTPase"/>
</dbReference>
<evidence type="ECO:0000313" key="11">
    <source>
        <dbReference type="EMBL" id="KAK9805923.1"/>
    </source>
</evidence>
<feature type="region of interest" description="Disordered" evidence="9">
    <location>
        <begin position="681"/>
        <end position="756"/>
    </location>
</feature>
<dbReference type="Pfam" id="PF00225">
    <property type="entry name" value="Kinesin"/>
    <property type="match status" value="1"/>
</dbReference>
<dbReference type="InterPro" id="IPR001752">
    <property type="entry name" value="Kinesin_motor_dom"/>
</dbReference>
<keyword evidence="3 6" id="KW-0067">ATP-binding</keyword>
<proteinExistence type="inferred from homology"/>
<dbReference type="GO" id="GO:0003777">
    <property type="term" value="F:microtubule motor activity"/>
    <property type="evidence" value="ECO:0007669"/>
    <property type="project" value="InterPro"/>
</dbReference>
<protein>
    <recommendedName>
        <fullName evidence="7">Kinesin-like protein</fullName>
    </recommendedName>
</protein>
<keyword evidence="12" id="KW-1185">Reference proteome</keyword>
<evidence type="ECO:0000313" key="12">
    <source>
        <dbReference type="Proteomes" id="UP001465755"/>
    </source>
</evidence>
<accession>A0AAW1P7V9</accession>
<dbReference type="PROSITE" id="PS50067">
    <property type="entry name" value="KINESIN_MOTOR_2"/>
    <property type="match status" value="1"/>
</dbReference>
<dbReference type="EMBL" id="JALJOQ010000040">
    <property type="protein sequence ID" value="KAK9805923.1"/>
    <property type="molecule type" value="Genomic_DNA"/>
</dbReference>
<dbReference type="SUPFAM" id="SSF52540">
    <property type="entry name" value="P-loop containing nucleoside triphosphate hydrolases"/>
    <property type="match status" value="1"/>
</dbReference>
<dbReference type="PRINTS" id="PR00380">
    <property type="entry name" value="KINESINHEAVY"/>
</dbReference>
<reference evidence="11 12" key="1">
    <citation type="journal article" date="2024" name="Nat. Commun.">
        <title>Phylogenomics reveals the evolutionary origins of lichenization in chlorophyte algae.</title>
        <authorList>
            <person name="Puginier C."/>
            <person name="Libourel C."/>
            <person name="Otte J."/>
            <person name="Skaloud P."/>
            <person name="Haon M."/>
            <person name="Grisel S."/>
            <person name="Petersen M."/>
            <person name="Berrin J.G."/>
            <person name="Delaux P.M."/>
            <person name="Dal Grande F."/>
            <person name="Keller J."/>
        </authorList>
    </citation>
    <scope>NUCLEOTIDE SEQUENCE [LARGE SCALE GENOMIC DNA]</scope>
    <source>
        <strain evidence="11 12">SAG 2036</strain>
    </source>
</reference>
<feature type="region of interest" description="Disordered" evidence="9">
    <location>
        <begin position="25"/>
        <end position="66"/>
    </location>
</feature>
<keyword evidence="5 6" id="KW-0505">Motor protein</keyword>
<evidence type="ECO:0000256" key="1">
    <source>
        <dbReference type="ARBA" id="ARBA00022701"/>
    </source>
</evidence>
<feature type="compositionally biased region" description="Polar residues" evidence="9">
    <location>
        <begin position="702"/>
        <end position="715"/>
    </location>
</feature>
<dbReference type="FunFam" id="3.40.850.10:FF:000083">
    <property type="entry name" value="Kinesin-like protein"/>
    <property type="match status" value="1"/>
</dbReference>
<keyword evidence="1 7" id="KW-0493">Microtubule</keyword>
<organism evidence="11 12">
    <name type="scientific">Symbiochloris irregularis</name>
    <dbReference type="NCBI Taxonomy" id="706552"/>
    <lineage>
        <taxon>Eukaryota</taxon>
        <taxon>Viridiplantae</taxon>
        <taxon>Chlorophyta</taxon>
        <taxon>core chlorophytes</taxon>
        <taxon>Trebouxiophyceae</taxon>
        <taxon>Trebouxiales</taxon>
        <taxon>Trebouxiaceae</taxon>
        <taxon>Symbiochloris</taxon>
    </lineage>
</organism>